<keyword evidence="3" id="KW-1185">Reference proteome</keyword>
<dbReference type="EMBL" id="JABBWG010000007">
    <property type="protein sequence ID" value="KAG1820998.1"/>
    <property type="molecule type" value="Genomic_DNA"/>
</dbReference>
<name>A0A9P7EGI1_9AGAM</name>
<accession>A0A9P7EGI1</accession>
<feature type="compositionally biased region" description="Acidic residues" evidence="1">
    <location>
        <begin position="201"/>
        <end position="221"/>
    </location>
</feature>
<comment type="caution">
    <text evidence="2">The sequence shown here is derived from an EMBL/GenBank/DDBJ whole genome shotgun (WGS) entry which is preliminary data.</text>
</comment>
<protein>
    <submittedName>
        <fullName evidence="2">Uncharacterized protein</fullName>
    </submittedName>
</protein>
<evidence type="ECO:0000313" key="2">
    <source>
        <dbReference type="EMBL" id="KAG1820998.1"/>
    </source>
</evidence>
<organism evidence="2 3">
    <name type="scientific">Suillus subaureus</name>
    <dbReference type="NCBI Taxonomy" id="48587"/>
    <lineage>
        <taxon>Eukaryota</taxon>
        <taxon>Fungi</taxon>
        <taxon>Dikarya</taxon>
        <taxon>Basidiomycota</taxon>
        <taxon>Agaricomycotina</taxon>
        <taxon>Agaricomycetes</taxon>
        <taxon>Agaricomycetidae</taxon>
        <taxon>Boletales</taxon>
        <taxon>Suillineae</taxon>
        <taxon>Suillaceae</taxon>
        <taxon>Suillus</taxon>
    </lineage>
</organism>
<reference evidence="2" key="1">
    <citation type="journal article" date="2020" name="New Phytol.">
        <title>Comparative genomics reveals dynamic genome evolution in host specialist ectomycorrhizal fungi.</title>
        <authorList>
            <person name="Lofgren L.A."/>
            <person name="Nguyen N.H."/>
            <person name="Vilgalys R."/>
            <person name="Ruytinx J."/>
            <person name="Liao H.L."/>
            <person name="Branco S."/>
            <person name="Kuo A."/>
            <person name="LaButti K."/>
            <person name="Lipzen A."/>
            <person name="Andreopoulos W."/>
            <person name="Pangilinan J."/>
            <person name="Riley R."/>
            <person name="Hundley H."/>
            <person name="Na H."/>
            <person name="Barry K."/>
            <person name="Grigoriev I.V."/>
            <person name="Stajich J.E."/>
            <person name="Kennedy P.G."/>
        </authorList>
    </citation>
    <scope>NUCLEOTIDE SEQUENCE</scope>
    <source>
        <strain evidence="2">MN1</strain>
    </source>
</reference>
<dbReference type="Proteomes" id="UP000807769">
    <property type="component" value="Unassembled WGS sequence"/>
</dbReference>
<dbReference type="RefSeq" id="XP_041196065.1">
    <property type="nucleotide sequence ID" value="XM_041339661.1"/>
</dbReference>
<gene>
    <name evidence="2" type="ORF">BJ212DRAFT_1478103</name>
</gene>
<evidence type="ECO:0000313" key="3">
    <source>
        <dbReference type="Proteomes" id="UP000807769"/>
    </source>
</evidence>
<proteinExistence type="predicted"/>
<feature type="region of interest" description="Disordered" evidence="1">
    <location>
        <begin position="201"/>
        <end position="239"/>
    </location>
</feature>
<evidence type="ECO:0000256" key="1">
    <source>
        <dbReference type="SAM" id="MobiDB-lite"/>
    </source>
</evidence>
<dbReference type="GeneID" id="64633677"/>
<sequence>MSTAHELIYNKNFAVGSMPVEHILKPHSWVPTLNTFSDRLGPLGFNIFWVLMVNLLHEFEIGVWKSLFIHLLCIILAHDKSLIHKLDKRYRQTPTFGQATIQKFSANSSEMKWMAAHNFKDLLQCSIPVFDGLLPEPHNTIMLKLLFTMVHWHSLAKLRMYSDLTLDIMDLITSAVGQQFQEFKAKDECLAGFKHNVQDFGDDETVESHDEDEEKDDSDCEQDGKVPEQQFGSSSESLLSEFHEMYNSDLELDYEN</sequence>
<dbReference type="OrthoDB" id="3208495at2759"/>
<dbReference type="AlphaFoldDB" id="A0A9P7EGI1"/>